<sequence length="195" mass="20827">MAGRKTVIPARHSLLLGLVICFAAAIGSQPAAANPAQMISDFRLKHGQKRVTLDTILTRIAHDQAEAMAAKDKLDHDVLGRFNTRVGPAGAGRAAENIAYGYDGFPKTLDQWINSSGHRKNLLLPGATRVGVASVKSARTGRTYWAMVIAGDYERPKAPKSSPKDSPKASKQASAAKSKPRAAEACRLKILSLCL</sequence>
<feature type="chain" id="PRO_5008530541" evidence="2">
    <location>
        <begin position="34"/>
        <end position="195"/>
    </location>
</feature>
<dbReference type="Proteomes" id="UP000092839">
    <property type="component" value="Chromosome"/>
</dbReference>
<evidence type="ECO:0000313" key="5">
    <source>
        <dbReference type="Proteomes" id="UP000092839"/>
    </source>
</evidence>
<feature type="region of interest" description="Disordered" evidence="1">
    <location>
        <begin position="155"/>
        <end position="183"/>
    </location>
</feature>
<evidence type="ECO:0000256" key="2">
    <source>
        <dbReference type="SAM" id="SignalP"/>
    </source>
</evidence>
<evidence type="ECO:0000256" key="1">
    <source>
        <dbReference type="SAM" id="MobiDB-lite"/>
    </source>
</evidence>
<feature type="domain" description="SCP" evidence="3">
    <location>
        <begin position="38"/>
        <end position="147"/>
    </location>
</feature>
<keyword evidence="5" id="KW-1185">Reference proteome</keyword>
<evidence type="ECO:0000259" key="3">
    <source>
        <dbReference type="Pfam" id="PF00188"/>
    </source>
</evidence>
<dbReference type="KEGG" id="bic:LMTR13_21080"/>
<feature type="signal peptide" evidence="2">
    <location>
        <begin position="1"/>
        <end position="33"/>
    </location>
</feature>
<dbReference type="InterPro" id="IPR014044">
    <property type="entry name" value="CAP_dom"/>
</dbReference>
<dbReference type="AlphaFoldDB" id="A0A1B1UHQ5"/>
<dbReference type="InterPro" id="IPR035940">
    <property type="entry name" value="CAP_sf"/>
</dbReference>
<dbReference type="PANTHER" id="PTHR31157:SF1">
    <property type="entry name" value="SCP DOMAIN-CONTAINING PROTEIN"/>
    <property type="match status" value="1"/>
</dbReference>
<dbReference type="STRING" id="1274631.LMTR13_21080"/>
<proteinExistence type="predicted"/>
<accession>A0A1B1UHQ5</accession>
<dbReference type="PANTHER" id="PTHR31157">
    <property type="entry name" value="SCP DOMAIN-CONTAINING PROTEIN"/>
    <property type="match status" value="1"/>
</dbReference>
<dbReference type="SUPFAM" id="SSF55797">
    <property type="entry name" value="PR-1-like"/>
    <property type="match status" value="1"/>
</dbReference>
<dbReference type="EMBL" id="CP016428">
    <property type="protein sequence ID" value="ANW02293.1"/>
    <property type="molecule type" value="Genomic_DNA"/>
</dbReference>
<dbReference type="Gene3D" id="3.40.33.10">
    <property type="entry name" value="CAP"/>
    <property type="match status" value="1"/>
</dbReference>
<keyword evidence="2" id="KW-0732">Signal</keyword>
<dbReference type="RefSeq" id="WP_065729503.1">
    <property type="nucleotide sequence ID" value="NZ_CP016428.1"/>
</dbReference>
<organism evidence="4 5">
    <name type="scientific">Bradyrhizobium icense</name>
    <dbReference type="NCBI Taxonomy" id="1274631"/>
    <lineage>
        <taxon>Bacteria</taxon>
        <taxon>Pseudomonadati</taxon>
        <taxon>Pseudomonadota</taxon>
        <taxon>Alphaproteobacteria</taxon>
        <taxon>Hyphomicrobiales</taxon>
        <taxon>Nitrobacteraceae</taxon>
        <taxon>Bradyrhizobium</taxon>
    </lineage>
</organism>
<name>A0A1B1UHQ5_9BRAD</name>
<protein>
    <submittedName>
        <fullName evidence="4">Secretion protein</fullName>
    </submittedName>
</protein>
<evidence type="ECO:0000313" key="4">
    <source>
        <dbReference type="EMBL" id="ANW02293.1"/>
    </source>
</evidence>
<dbReference type="Pfam" id="PF00188">
    <property type="entry name" value="CAP"/>
    <property type="match status" value="1"/>
</dbReference>
<reference evidence="4 5" key="1">
    <citation type="submission" date="2016-07" db="EMBL/GenBank/DDBJ databases">
        <title>Complete genome sequence of Bradyrhizobium icense LMTR 13T, a potential inoculant strain isolated from lima bean (Phaseolus lunatus) in Peru.</title>
        <authorList>
            <person name="Ormeno-Orrillo E."/>
            <person name="Duran D."/>
            <person name="Rogel M.A."/>
            <person name="Rey L."/>
            <person name="Imperial J."/>
            <person name="Ruiz-Argueso T."/>
            <person name="Martinez-Romero E."/>
        </authorList>
    </citation>
    <scope>NUCLEOTIDE SEQUENCE [LARGE SCALE GENOMIC DNA]</scope>
    <source>
        <strain evidence="4 5">LMTR 13</strain>
    </source>
</reference>
<feature type="compositionally biased region" description="Basic and acidic residues" evidence="1">
    <location>
        <begin position="155"/>
        <end position="168"/>
    </location>
</feature>
<dbReference type="CDD" id="cd05379">
    <property type="entry name" value="CAP_bacterial"/>
    <property type="match status" value="1"/>
</dbReference>
<gene>
    <name evidence="4" type="ORF">LMTR13_21080</name>
</gene>